<protein>
    <submittedName>
        <fullName evidence="6">Transcriptional regulator, TetR family</fullName>
    </submittedName>
</protein>
<keyword evidence="1" id="KW-0805">Transcription regulation</keyword>
<feature type="domain" description="HTH tetR-type" evidence="5">
    <location>
        <begin position="3"/>
        <end position="63"/>
    </location>
</feature>
<dbReference type="Proteomes" id="UP000003891">
    <property type="component" value="Unassembled WGS sequence"/>
</dbReference>
<organism evidence="6 7">
    <name type="scientific">Paenibacillus lactis 154</name>
    <dbReference type="NCBI Taxonomy" id="743719"/>
    <lineage>
        <taxon>Bacteria</taxon>
        <taxon>Bacillati</taxon>
        <taxon>Bacillota</taxon>
        <taxon>Bacilli</taxon>
        <taxon>Bacillales</taxon>
        <taxon>Paenibacillaceae</taxon>
        <taxon>Paenibacillus</taxon>
    </lineage>
</organism>
<name>G4H8R8_9BACL</name>
<reference evidence="6 7" key="1">
    <citation type="submission" date="2011-09" db="EMBL/GenBank/DDBJ databases">
        <title>The draft genome of Paenibacillus lactis 154.</title>
        <authorList>
            <consortium name="US DOE Joint Genome Institute (JGI-PGF)"/>
            <person name="Lucas S."/>
            <person name="Han J."/>
            <person name="Lapidus A."/>
            <person name="Cheng J.-F."/>
            <person name="Goodwin L."/>
            <person name="Pitluck S."/>
            <person name="Peters L."/>
            <person name="Land M.L."/>
            <person name="Hauser L."/>
            <person name="Siebers A."/>
            <person name="Thelen M."/>
            <person name="Hugenholtz P."/>
            <person name="Allgaier M."/>
            <person name="Woyke T.J."/>
        </authorList>
    </citation>
    <scope>NUCLEOTIDE SEQUENCE [LARGE SCALE GENOMIC DNA]</scope>
    <source>
        <strain evidence="6 7">154</strain>
    </source>
</reference>
<evidence type="ECO:0000256" key="3">
    <source>
        <dbReference type="ARBA" id="ARBA00023163"/>
    </source>
</evidence>
<dbReference type="InterPro" id="IPR009057">
    <property type="entry name" value="Homeodomain-like_sf"/>
</dbReference>
<evidence type="ECO:0000313" key="7">
    <source>
        <dbReference type="Proteomes" id="UP000003891"/>
    </source>
</evidence>
<evidence type="ECO:0000256" key="2">
    <source>
        <dbReference type="ARBA" id="ARBA00023125"/>
    </source>
</evidence>
<dbReference type="eggNOG" id="COG1309">
    <property type="taxonomic scope" value="Bacteria"/>
</dbReference>
<dbReference type="OrthoDB" id="9789566at2"/>
<dbReference type="GO" id="GO:0003700">
    <property type="term" value="F:DNA-binding transcription factor activity"/>
    <property type="evidence" value="ECO:0007669"/>
    <property type="project" value="TreeGrafter"/>
</dbReference>
<evidence type="ECO:0000313" key="6">
    <source>
        <dbReference type="EMBL" id="EHB68253.1"/>
    </source>
</evidence>
<dbReference type="PANTHER" id="PTHR30055:SF234">
    <property type="entry name" value="HTH-TYPE TRANSCRIPTIONAL REGULATOR BETI"/>
    <property type="match status" value="1"/>
</dbReference>
<keyword evidence="2 4" id="KW-0238">DNA-binding</keyword>
<evidence type="ECO:0000256" key="4">
    <source>
        <dbReference type="PROSITE-ProRule" id="PRU00335"/>
    </source>
</evidence>
<evidence type="ECO:0000256" key="1">
    <source>
        <dbReference type="ARBA" id="ARBA00023015"/>
    </source>
</evidence>
<dbReference type="STRING" id="743719.PaelaDRAFT_0379"/>
<dbReference type="InterPro" id="IPR023772">
    <property type="entry name" value="DNA-bd_HTH_TetR-type_CS"/>
</dbReference>
<dbReference type="SUPFAM" id="SSF46689">
    <property type="entry name" value="Homeodomain-like"/>
    <property type="match status" value="1"/>
</dbReference>
<dbReference type="PANTHER" id="PTHR30055">
    <property type="entry name" value="HTH-TYPE TRANSCRIPTIONAL REGULATOR RUTR"/>
    <property type="match status" value="1"/>
</dbReference>
<dbReference type="InterPro" id="IPR001647">
    <property type="entry name" value="HTH_TetR"/>
</dbReference>
<proteinExistence type="predicted"/>
<dbReference type="Gene3D" id="1.10.357.10">
    <property type="entry name" value="Tetracycline Repressor, domain 2"/>
    <property type="match status" value="1"/>
</dbReference>
<dbReference type="PRINTS" id="PR00455">
    <property type="entry name" value="HTHTETR"/>
</dbReference>
<dbReference type="EMBL" id="AGIP01000001">
    <property type="protein sequence ID" value="EHB68253.1"/>
    <property type="molecule type" value="Genomic_DNA"/>
</dbReference>
<dbReference type="AlphaFoldDB" id="G4H8R8"/>
<dbReference type="PROSITE" id="PS50977">
    <property type="entry name" value="HTH_TETR_2"/>
    <property type="match status" value="1"/>
</dbReference>
<keyword evidence="3" id="KW-0804">Transcription</keyword>
<feature type="DNA-binding region" description="H-T-H motif" evidence="4">
    <location>
        <begin position="26"/>
        <end position="45"/>
    </location>
</feature>
<dbReference type="InterPro" id="IPR050109">
    <property type="entry name" value="HTH-type_TetR-like_transc_reg"/>
</dbReference>
<gene>
    <name evidence="6" type="ORF">PaelaDRAFT_0379</name>
</gene>
<dbReference type="Pfam" id="PF00440">
    <property type="entry name" value="TetR_N"/>
    <property type="match status" value="1"/>
</dbReference>
<dbReference type="GO" id="GO:0000976">
    <property type="term" value="F:transcription cis-regulatory region binding"/>
    <property type="evidence" value="ECO:0007669"/>
    <property type="project" value="TreeGrafter"/>
</dbReference>
<sequence>MGTESKEIIIQTALEIIGQEGIHKITTREVAKRANVNIAALNYHFGTKDNLIRQALEVFMGTMGEAYSLLFNKELKPDQRLLAFMKRFAEISVKYPGAAKSLVGQMMWTETSNPVLAESQRRGIKSLTDSLQQLTGIKKEKTLLQLGLQIMSAIIYPVLLSKQLTDLYGLDYTVQVERDAYIESLFLQYVGGK</sequence>
<evidence type="ECO:0000259" key="5">
    <source>
        <dbReference type="PROSITE" id="PS50977"/>
    </source>
</evidence>
<dbReference type="PROSITE" id="PS01081">
    <property type="entry name" value="HTH_TETR_1"/>
    <property type="match status" value="1"/>
</dbReference>
<accession>G4H8R8</accession>
<dbReference type="RefSeq" id="WP_007127555.1">
    <property type="nucleotide sequence ID" value="NZ_AGIP01000001.1"/>
</dbReference>
<dbReference type="PATRIC" id="fig|743719.3.peg.398"/>